<protein>
    <submittedName>
        <fullName evidence="2">Uncharacterized protein</fullName>
    </submittedName>
</protein>
<reference evidence="2 5" key="1">
    <citation type="journal article" date="2015" name="Genome Biol. Evol.">
        <title>Comparative Genomics of a Bacterivorous Green Alga Reveals Evolutionary Causalities and Consequences of Phago-Mixotrophic Mode of Nutrition.</title>
        <authorList>
            <person name="Burns J.A."/>
            <person name="Paasch A."/>
            <person name="Narechania A."/>
            <person name="Kim E."/>
        </authorList>
    </citation>
    <scope>NUCLEOTIDE SEQUENCE [LARGE SCALE GENOMIC DNA]</scope>
    <source>
        <strain evidence="2">PLY_AMNH</strain>
    </source>
</reference>
<reference evidence="2" key="2">
    <citation type="submission" date="2023-06" db="EMBL/GenBank/DDBJ databases">
        <title>Long-read-based genome assembly of the green algal bacterivore Cymbomonas tetramitiformis.</title>
        <authorList>
            <person name="Gyaltshen Y."/>
            <person name="Rozenberg A."/>
            <person name="Paasch A."/>
            <person name="Burns J.A."/>
            <person name="Warring S."/>
            <person name="Larson R."/>
            <person name="Maurer-Alcala X."/>
            <person name="Dacks J."/>
            <person name="Kim E."/>
        </authorList>
    </citation>
    <scope>NUCLEOTIDE SEQUENCE</scope>
    <source>
        <strain evidence="2">PLY_AMNH</strain>
    </source>
</reference>
<dbReference type="EMBL" id="LGRX02001402">
    <property type="protein sequence ID" value="KAK3286204.1"/>
    <property type="molecule type" value="Genomic_DNA"/>
</dbReference>
<evidence type="ECO:0000256" key="1">
    <source>
        <dbReference type="SAM" id="MobiDB-lite"/>
    </source>
</evidence>
<dbReference type="Proteomes" id="UP001190700">
    <property type="component" value="Unassembled WGS sequence"/>
</dbReference>
<dbReference type="AlphaFoldDB" id="A0AAE0FAC6"/>
<keyword evidence="5" id="KW-1185">Reference proteome</keyword>
<organism evidence="2 5">
    <name type="scientific">Cymbomonas tetramitiformis</name>
    <dbReference type="NCBI Taxonomy" id="36881"/>
    <lineage>
        <taxon>Eukaryota</taxon>
        <taxon>Viridiplantae</taxon>
        <taxon>Chlorophyta</taxon>
        <taxon>Pyramimonadophyceae</taxon>
        <taxon>Pyramimonadales</taxon>
        <taxon>Pyramimonadaceae</taxon>
        <taxon>Cymbomonas</taxon>
    </lineage>
</organism>
<comment type="caution">
    <text evidence="2">The sequence shown here is derived from an EMBL/GenBank/DDBJ whole genome shotgun (WGS) entry which is preliminary data.</text>
</comment>
<feature type="compositionally biased region" description="Gly residues" evidence="1">
    <location>
        <begin position="37"/>
        <end position="77"/>
    </location>
</feature>
<name>A0AAE0FAC6_9CHLO</name>
<evidence type="ECO:0000313" key="2">
    <source>
        <dbReference type="EMBL" id="KAK3255944.1"/>
    </source>
</evidence>
<dbReference type="EMBL" id="LGRX02012774">
    <property type="protein sequence ID" value="KAK3266890.1"/>
    <property type="molecule type" value="Genomic_DNA"/>
</dbReference>
<proteinExistence type="predicted"/>
<evidence type="ECO:0000313" key="5">
    <source>
        <dbReference type="Proteomes" id="UP001190700"/>
    </source>
</evidence>
<accession>A0AAE0FAC6</accession>
<feature type="region of interest" description="Disordered" evidence="1">
    <location>
        <begin position="36"/>
        <end position="88"/>
    </location>
</feature>
<gene>
    <name evidence="3" type="ORF">CYMTET_24519</name>
    <name evidence="2" type="ORF">CYMTET_34899</name>
    <name evidence="4" type="ORF">CYMTET_6226</name>
</gene>
<dbReference type="EMBL" id="LGRX02022108">
    <property type="protein sequence ID" value="KAK3255944.1"/>
    <property type="molecule type" value="Genomic_DNA"/>
</dbReference>
<evidence type="ECO:0000313" key="4">
    <source>
        <dbReference type="EMBL" id="KAK3286204.1"/>
    </source>
</evidence>
<sequence>MLVVPFGSGTATTCRSSALSSATIKLTVVVPLTFRAGKGGGLGQGGSGGGAKGDGGGGAEGGGGDGGGGAGGGGGLGDVAVTKTNVKG</sequence>
<evidence type="ECO:0000313" key="3">
    <source>
        <dbReference type="EMBL" id="KAK3266890.1"/>
    </source>
</evidence>